<reference evidence="11" key="1">
    <citation type="journal article" date="2019" name="Int. J. Syst. Evol. Microbiol.">
        <title>The Global Catalogue of Microorganisms (GCM) 10K type strain sequencing project: providing services to taxonomists for standard genome sequencing and annotation.</title>
        <authorList>
            <consortium name="The Broad Institute Genomics Platform"/>
            <consortium name="The Broad Institute Genome Sequencing Center for Infectious Disease"/>
            <person name="Wu L."/>
            <person name="Ma J."/>
        </authorList>
    </citation>
    <scope>NUCLEOTIDE SEQUENCE [LARGE SCALE GENOMIC DNA]</scope>
    <source>
        <strain evidence="11">JCM 9458</strain>
    </source>
</reference>
<comment type="subcellular location">
    <subcellularLocation>
        <location evidence="1">Cell membrane</location>
        <topology evidence="1">Multi-pass membrane protein</topology>
    </subcellularLocation>
</comment>
<dbReference type="InterPro" id="IPR050545">
    <property type="entry name" value="Mycobact_MmpL"/>
</dbReference>
<feature type="transmembrane region" description="Helical" evidence="8">
    <location>
        <begin position="218"/>
        <end position="239"/>
    </location>
</feature>
<evidence type="ECO:0000259" key="9">
    <source>
        <dbReference type="PROSITE" id="PS50156"/>
    </source>
</evidence>
<accession>A0ABP6SW70</accession>
<dbReference type="InterPro" id="IPR004869">
    <property type="entry name" value="MMPL_dom"/>
</dbReference>
<evidence type="ECO:0000313" key="11">
    <source>
        <dbReference type="Proteomes" id="UP001501676"/>
    </source>
</evidence>
<feature type="compositionally biased region" description="Pro residues" evidence="7">
    <location>
        <begin position="8"/>
        <end position="19"/>
    </location>
</feature>
<dbReference type="PANTHER" id="PTHR33406:SF6">
    <property type="entry name" value="MEMBRANE PROTEIN YDGH-RELATED"/>
    <property type="match status" value="1"/>
</dbReference>
<dbReference type="EMBL" id="BAAAYN010000017">
    <property type="protein sequence ID" value="GAA3386428.1"/>
    <property type="molecule type" value="Genomic_DNA"/>
</dbReference>
<feature type="transmembrane region" description="Helical" evidence="8">
    <location>
        <begin position="327"/>
        <end position="354"/>
    </location>
</feature>
<feature type="transmembrane region" description="Helical" evidence="8">
    <location>
        <begin position="193"/>
        <end position="211"/>
    </location>
</feature>
<evidence type="ECO:0000256" key="1">
    <source>
        <dbReference type="ARBA" id="ARBA00004651"/>
    </source>
</evidence>
<proteinExistence type="inferred from homology"/>
<dbReference type="Gene3D" id="1.20.1640.10">
    <property type="entry name" value="Multidrug efflux transporter AcrB transmembrane domain"/>
    <property type="match status" value="2"/>
</dbReference>
<feature type="transmembrane region" description="Helical" evidence="8">
    <location>
        <begin position="624"/>
        <end position="651"/>
    </location>
</feature>
<keyword evidence="6 8" id="KW-0472">Membrane</keyword>
<evidence type="ECO:0000256" key="5">
    <source>
        <dbReference type="ARBA" id="ARBA00022989"/>
    </source>
</evidence>
<feature type="transmembrane region" description="Helical" evidence="8">
    <location>
        <begin position="583"/>
        <end position="603"/>
    </location>
</feature>
<evidence type="ECO:0000313" key="10">
    <source>
        <dbReference type="EMBL" id="GAA3386428.1"/>
    </source>
</evidence>
<feature type="transmembrane region" description="Helical" evidence="8">
    <location>
        <begin position="528"/>
        <end position="545"/>
    </location>
</feature>
<sequence>MTTQLDTPPTPLPPEPDPPGWRRLVALPAGRRAKFLVLLCWLVLAGVAAPLAASLTSVQDNDSLTSAPHSSEAYQAQQRIEEAFPGADALVAVAVYVRDGGLTDADRAAVEADRAAFAQYAIDRTVPPATPSEDGQALLLSFPLAGDSDAQSDATEKIRDGLEAGNPAGLDTALTGSAGADGDIFDAFEGMDLMLVLVTAGVVTLLLLITYRSPILWLIPLFSVAIASQVASAVVYLLAKNDVLSVDLQAQNILTILVFGAGTDYALLLISRYREELRRHEDRHRAMAVALQRSFPAILASAATVSLALLCLLFADLNGTRSLGPVAALGVVAAFAAMTTLLPALLVICGRWLFWPFVPRVGEVVEPRDSRVWSAVARVVKRAPGRIWASTAALLVAAAFGATTLGLGLPADETFTSEVGSVTGQRLVEQHYAGGTSAPADIVVSADQAPEAAAAAEGVEGVSAVSAPRVSEGTALISATLADPPDSDAAQQTVERLRDAVDDTGALVGGQTAWQLDTEQTSERDNRVLMPLILGVVFLVLVLLLRAVVAPLLLIASVVLSYAAALGVAAGILHLIGYPRLEHSIVLSTFLFLVALGVDYSIFLMTRAREEVRHLGHREGVLRALTVTGGVVTSAGVVLAATFAALCVLPLVPSVQIGIIVAVGVLLDTFVVRTLLVPALAIQVGPKFWWPSR</sequence>
<evidence type="ECO:0000256" key="3">
    <source>
        <dbReference type="ARBA" id="ARBA00022475"/>
    </source>
</evidence>
<dbReference type="InterPro" id="IPR000731">
    <property type="entry name" value="SSD"/>
</dbReference>
<evidence type="ECO:0000256" key="4">
    <source>
        <dbReference type="ARBA" id="ARBA00022692"/>
    </source>
</evidence>
<feature type="transmembrane region" description="Helical" evidence="8">
    <location>
        <begin position="251"/>
        <end position="273"/>
    </location>
</feature>
<organism evidence="10 11">
    <name type="scientific">Cryptosporangium minutisporangium</name>
    <dbReference type="NCBI Taxonomy" id="113569"/>
    <lineage>
        <taxon>Bacteria</taxon>
        <taxon>Bacillati</taxon>
        <taxon>Actinomycetota</taxon>
        <taxon>Actinomycetes</taxon>
        <taxon>Cryptosporangiales</taxon>
        <taxon>Cryptosporangiaceae</taxon>
        <taxon>Cryptosporangium</taxon>
    </lineage>
</organism>
<feature type="region of interest" description="Disordered" evidence="7">
    <location>
        <begin position="1"/>
        <end position="20"/>
    </location>
</feature>
<dbReference type="Proteomes" id="UP001501676">
    <property type="component" value="Unassembled WGS sequence"/>
</dbReference>
<protein>
    <submittedName>
        <fullName evidence="10">MMPL family transporter</fullName>
    </submittedName>
</protein>
<keyword evidence="11" id="KW-1185">Reference proteome</keyword>
<evidence type="ECO:0000256" key="7">
    <source>
        <dbReference type="SAM" id="MobiDB-lite"/>
    </source>
</evidence>
<dbReference type="PANTHER" id="PTHR33406">
    <property type="entry name" value="MEMBRANE PROTEIN MJ1562-RELATED"/>
    <property type="match status" value="1"/>
</dbReference>
<dbReference type="PROSITE" id="PS50156">
    <property type="entry name" value="SSD"/>
    <property type="match status" value="2"/>
</dbReference>
<comment type="caution">
    <text evidence="10">The sequence shown here is derived from an EMBL/GenBank/DDBJ whole genome shotgun (WGS) entry which is preliminary data.</text>
</comment>
<dbReference type="Pfam" id="PF03176">
    <property type="entry name" value="MMPL"/>
    <property type="match status" value="2"/>
</dbReference>
<feature type="domain" description="SSD" evidence="9">
    <location>
        <begin position="545"/>
        <end position="683"/>
    </location>
</feature>
<feature type="transmembrane region" description="Helical" evidence="8">
    <location>
        <begin position="294"/>
        <end position="315"/>
    </location>
</feature>
<dbReference type="RefSeq" id="WP_345728097.1">
    <property type="nucleotide sequence ID" value="NZ_BAAAYN010000017.1"/>
</dbReference>
<evidence type="ECO:0000256" key="2">
    <source>
        <dbReference type="ARBA" id="ARBA00010157"/>
    </source>
</evidence>
<evidence type="ECO:0000256" key="6">
    <source>
        <dbReference type="ARBA" id="ARBA00023136"/>
    </source>
</evidence>
<evidence type="ECO:0000256" key="8">
    <source>
        <dbReference type="SAM" id="Phobius"/>
    </source>
</evidence>
<keyword evidence="5 8" id="KW-1133">Transmembrane helix</keyword>
<feature type="transmembrane region" description="Helical" evidence="8">
    <location>
        <begin position="552"/>
        <end position="577"/>
    </location>
</feature>
<dbReference type="SUPFAM" id="SSF82866">
    <property type="entry name" value="Multidrug efflux transporter AcrB transmembrane domain"/>
    <property type="match status" value="2"/>
</dbReference>
<gene>
    <name evidence="10" type="ORF">GCM10020369_23680</name>
</gene>
<name>A0ABP6SW70_9ACTN</name>
<feature type="domain" description="SSD" evidence="9">
    <location>
        <begin position="216"/>
        <end position="348"/>
    </location>
</feature>
<feature type="transmembrane region" description="Helical" evidence="8">
    <location>
        <begin position="387"/>
        <end position="409"/>
    </location>
</feature>
<comment type="similarity">
    <text evidence="2">Belongs to the resistance-nodulation-cell division (RND) (TC 2.A.6) family. MmpL subfamily.</text>
</comment>
<keyword evidence="4 8" id="KW-0812">Transmembrane</keyword>
<feature type="transmembrane region" description="Helical" evidence="8">
    <location>
        <begin position="35"/>
        <end position="55"/>
    </location>
</feature>
<feature type="transmembrane region" description="Helical" evidence="8">
    <location>
        <begin position="657"/>
        <end position="682"/>
    </location>
</feature>
<keyword evidence="3" id="KW-1003">Cell membrane</keyword>